<feature type="region of interest" description="Disordered" evidence="1">
    <location>
        <begin position="20"/>
        <end position="116"/>
    </location>
</feature>
<sequence>MGLIKTGLTLAGVYGLIKAASKAASEHEDKKQNLQNTSQQQYYPNHNPQRGYMNGNSMNNPHVQPSYPPHGPRSNHSDVYEPSPQAQSRSIQQQSMGYIRTMENPPPYYQSHPYEI</sequence>
<proteinExistence type="predicted"/>
<evidence type="ECO:0000313" key="3">
    <source>
        <dbReference type="Proteomes" id="UP001213799"/>
    </source>
</evidence>
<keyword evidence="3" id="KW-1185">Reference proteome</keyword>
<protein>
    <submittedName>
        <fullName evidence="2">Uncharacterized protein</fullName>
    </submittedName>
</protein>
<comment type="caution">
    <text evidence="2">The sequence shown here is derived from an EMBL/GenBank/DDBJ whole genome shotgun (WGS) entry which is preliminary data.</text>
</comment>
<dbReference type="EMBL" id="JAQJAE010000002">
    <property type="protein sequence ID" value="KAJ5607068.1"/>
    <property type="molecule type" value="Genomic_DNA"/>
</dbReference>
<feature type="compositionally biased region" description="Polar residues" evidence="1">
    <location>
        <begin position="84"/>
        <end position="96"/>
    </location>
</feature>
<evidence type="ECO:0000313" key="2">
    <source>
        <dbReference type="EMBL" id="KAJ5607068.1"/>
    </source>
</evidence>
<evidence type="ECO:0000256" key="1">
    <source>
        <dbReference type="SAM" id="MobiDB-lite"/>
    </source>
</evidence>
<organism evidence="2 3">
    <name type="scientific">Penicillium hordei</name>
    <dbReference type="NCBI Taxonomy" id="40994"/>
    <lineage>
        <taxon>Eukaryota</taxon>
        <taxon>Fungi</taxon>
        <taxon>Dikarya</taxon>
        <taxon>Ascomycota</taxon>
        <taxon>Pezizomycotina</taxon>
        <taxon>Eurotiomycetes</taxon>
        <taxon>Eurotiomycetidae</taxon>
        <taxon>Eurotiales</taxon>
        <taxon>Aspergillaceae</taxon>
        <taxon>Penicillium</taxon>
    </lineage>
</organism>
<dbReference type="Proteomes" id="UP001213799">
    <property type="component" value="Unassembled WGS sequence"/>
</dbReference>
<name>A0AAD6E9T1_9EURO</name>
<accession>A0AAD6E9T1</accession>
<feature type="compositionally biased region" description="Polar residues" evidence="1">
    <location>
        <begin position="33"/>
        <end position="63"/>
    </location>
</feature>
<dbReference type="RefSeq" id="XP_056754493.1">
    <property type="nucleotide sequence ID" value="XM_056894745.1"/>
</dbReference>
<dbReference type="GeneID" id="81584987"/>
<dbReference type="AlphaFoldDB" id="A0AAD6E9T1"/>
<reference evidence="2" key="1">
    <citation type="journal article" date="2023" name="IMA Fungus">
        <title>Comparative genomic study of the Penicillium genus elucidates a diverse pangenome and 15 lateral gene transfer events.</title>
        <authorList>
            <person name="Petersen C."/>
            <person name="Sorensen T."/>
            <person name="Nielsen M.R."/>
            <person name="Sondergaard T.E."/>
            <person name="Sorensen J.L."/>
            <person name="Fitzpatrick D.A."/>
            <person name="Frisvad J.C."/>
            <person name="Nielsen K.L."/>
        </authorList>
    </citation>
    <scope>NUCLEOTIDE SEQUENCE</scope>
    <source>
        <strain evidence="2">IBT 12815</strain>
    </source>
</reference>
<gene>
    <name evidence="2" type="ORF">N7537_003687</name>
</gene>
<reference evidence="2" key="2">
    <citation type="submission" date="2023-01" db="EMBL/GenBank/DDBJ databases">
        <authorList>
            <person name="Petersen C."/>
        </authorList>
    </citation>
    <scope>NUCLEOTIDE SEQUENCE</scope>
    <source>
        <strain evidence="2">IBT 12815</strain>
    </source>
</reference>